<feature type="chain" id="PRO_5045885489" description="Secreted protein" evidence="2">
    <location>
        <begin position="23"/>
        <end position="209"/>
    </location>
</feature>
<keyword evidence="2" id="KW-0732">Signal</keyword>
<proteinExistence type="predicted"/>
<keyword evidence="4" id="KW-1185">Reference proteome</keyword>
<evidence type="ECO:0000313" key="4">
    <source>
        <dbReference type="Proteomes" id="UP001358324"/>
    </source>
</evidence>
<feature type="compositionally biased region" description="Basic and acidic residues" evidence="1">
    <location>
        <begin position="197"/>
        <end position="209"/>
    </location>
</feature>
<dbReference type="RefSeq" id="WP_332076969.1">
    <property type="nucleotide sequence ID" value="NZ_JAZHBM010000001.1"/>
</dbReference>
<dbReference type="Proteomes" id="UP001358324">
    <property type="component" value="Unassembled WGS sequence"/>
</dbReference>
<evidence type="ECO:0008006" key="5">
    <source>
        <dbReference type="Google" id="ProtNLM"/>
    </source>
</evidence>
<dbReference type="EMBL" id="JAZHBM010000001">
    <property type="protein sequence ID" value="MEF3081222.1"/>
    <property type="molecule type" value="Genomic_DNA"/>
</dbReference>
<evidence type="ECO:0000313" key="3">
    <source>
        <dbReference type="EMBL" id="MEF3081222.1"/>
    </source>
</evidence>
<feature type="signal peptide" evidence="2">
    <location>
        <begin position="1"/>
        <end position="22"/>
    </location>
</feature>
<organism evidence="3 4">
    <name type="scientific">Luteimonas flava</name>
    <dbReference type="NCBI Taxonomy" id="3115822"/>
    <lineage>
        <taxon>Bacteria</taxon>
        <taxon>Pseudomonadati</taxon>
        <taxon>Pseudomonadota</taxon>
        <taxon>Gammaproteobacteria</taxon>
        <taxon>Lysobacterales</taxon>
        <taxon>Lysobacteraceae</taxon>
        <taxon>Luteimonas</taxon>
    </lineage>
</organism>
<feature type="region of interest" description="Disordered" evidence="1">
    <location>
        <begin position="171"/>
        <end position="209"/>
    </location>
</feature>
<accession>A0ABU7WB87</accession>
<name>A0ABU7WB87_9GAMM</name>
<gene>
    <name evidence="3" type="ORF">V3391_03235</name>
</gene>
<protein>
    <recommendedName>
        <fullName evidence="5">Secreted protein</fullName>
    </recommendedName>
</protein>
<evidence type="ECO:0000256" key="1">
    <source>
        <dbReference type="SAM" id="MobiDB-lite"/>
    </source>
</evidence>
<reference evidence="3 4" key="1">
    <citation type="submission" date="2024-01" db="EMBL/GenBank/DDBJ databases">
        <title>Novel species of the genus Luteimonas isolated from rivers.</title>
        <authorList>
            <person name="Lu H."/>
        </authorList>
    </citation>
    <scope>NUCLEOTIDE SEQUENCE [LARGE SCALE GENOMIC DNA]</scope>
    <source>
        <strain evidence="3 4">SMYT11W</strain>
    </source>
</reference>
<evidence type="ECO:0000256" key="2">
    <source>
        <dbReference type="SAM" id="SignalP"/>
    </source>
</evidence>
<sequence length="209" mass="23425">MRRPLLLLLLTCLLDMMTPLHAQTADNPDLAALYRADQEARKDAADIDWSVVYREDTARRVRVRALMREGAMRTAADHYHAAMVFQHGNGLDDIRIAHALSTLASTLAPDDMRYRWLAAASWDRIMTTQLQPQWYGTQFHGSDDGLFLYPVADGAIDDAERARMGVPSLAQSQARVGEMAASMGQQPRPQPPTIEQLRQERRAGENDAP</sequence>
<comment type="caution">
    <text evidence="3">The sequence shown here is derived from an EMBL/GenBank/DDBJ whole genome shotgun (WGS) entry which is preliminary data.</text>
</comment>